<dbReference type="Pfam" id="PF18064">
    <property type="entry name" value="CB_ParB_C"/>
    <property type="match status" value="1"/>
</dbReference>
<feature type="compositionally biased region" description="Acidic residues" evidence="1">
    <location>
        <begin position="1"/>
        <end position="10"/>
    </location>
</feature>
<feature type="compositionally biased region" description="Polar residues" evidence="1">
    <location>
        <begin position="15"/>
        <end position="26"/>
    </location>
</feature>
<evidence type="ECO:0000313" key="4">
    <source>
        <dbReference type="Proteomes" id="UP001519362"/>
    </source>
</evidence>
<feature type="region of interest" description="Disordered" evidence="1">
    <location>
        <begin position="1"/>
        <end position="50"/>
    </location>
</feature>
<organism evidence="3 4">
    <name type="scientific">Microbacterium amylolyticum</name>
    <dbReference type="NCBI Taxonomy" id="936337"/>
    <lineage>
        <taxon>Bacteria</taxon>
        <taxon>Bacillati</taxon>
        <taxon>Actinomycetota</taxon>
        <taxon>Actinomycetes</taxon>
        <taxon>Micrococcales</taxon>
        <taxon>Microbacteriaceae</taxon>
        <taxon>Microbacterium</taxon>
    </lineage>
</organism>
<feature type="domain" description="ParB-like C-terminal" evidence="2">
    <location>
        <begin position="46"/>
        <end position="90"/>
    </location>
</feature>
<accession>A0ABS4ZLN8</accession>
<dbReference type="Proteomes" id="UP001519362">
    <property type="component" value="Unassembled WGS sequence"/>
</dbReference>
<keyword evidence="4" id="KW-1185">Reference proteome</keyword>
<dbReference type="RefSeq" id="WP_165137946.1">
    <property type="nucleotide sequence ID" value="NZ_CP049254.1"/>
</dbReference>
<comment type="caution">
    <text evidence="3">The sequence shown here is derived from an EMBL/GenBank/DDBJ whole genome shotgun (WGS) entry which is preliminary data.</text>
</comment>
<proteinExistence type="predicted"/>
<gene>
    <name evidence="3" type="ORF">JOF34_002509</name>
</gene>
<feature type="region of interest" description="Disordered" evidence="1">
    <location>
        <begin position="87"/>
        <end position="108"/>
    </location>
</feature>
<name>A0ABS4ZLN8_9MICO</name>
<evidence type="ECO:0000259" key="2">
    <source>
        <dbReference type="Pfam" id="PF18064"/>
    </source>
</evidence>
<dbReference type="EMBL" id="JAGIOL010000002">
    <property type="protein sequence ID" value="MBP2437865.1"/>
    <property type="molecule type" value="Genomic_DNA"/>
</dbReference>
<reference evidence="3 4" key="1">
    <citation type="submission" date="2021-03" db="EMBL/GenBank/DDBJ databases">
        <title>Sequencing the genomes of 1000 actinobacteria strains.</title>
        <authorList>
            <person name="Klenk H.-P."/>
        </authorList>
    </citation>
    <scope>NUCLEOTIDE SEQUENCE [LARGE SCALE GENOMIC DNA]</scope>
    <source>
        <strain evidence="3 4">DSM 24221</strain>
    </source>
</reference>
<protein>
    <recommendedName>
        <fullName evidence="2">ParB-like C-terminal domain-containing protein</fullName>
    </recommendedName>
</protein>
<evidence type="ECO:0000256" key="1">
    <source>
        <dbReference type="SAM" id="MobiDB-lite"/>
    </source>
</evidence>
<sequence>MNTIDSDDNPDNPLTREQLTGKTPQQPAAPASTKKRKKVSFEQHPDDSARMRGAVMGTMMQEPHRSLTDFINRAVMAEVERLEKKYNGGKPFQPVGTGVMAPGRRMGE</sequence>
<dbReference type="Gene3D" id="6.10.180.30">
    <property type="match status" value="1"/>
</dbReference>
<dbReference type="InterPro" id="IPR040851">
    <property type="entry name" value="ParB-like_C"/>
</dbReference>
<evidence type="ECO:0000313" key="3">
    <source>
        <dbReference type="EMBL" id="MBP2437865.1"/>
    </source>
</evidence>
<feature type="compositionally biased region" description="Basic and acidic residues" evidence="1">
    <location>
        <begin position="39"/>
        <end position="50"/>
    </location>
</feature>